<dbReference type="Proteomes" id="UP000317238">
    <property type="component" value="Unassembled WGS sequence"/>
</dbReference>
<dbReference type="InterPro" id="IPR050553">
    <property type="entry name" value="Thioredoxin_ResA/DsbE_sf"/>
</dbReference>
<proteinExistence type="predicted"/>
<evidence type="ECO:0000256" key="3">
    <source>
        <dbReference type="ARBA" id="ARBA00023284"/>
    </source>
</evidence>
<keyword evidence="3" id="KW-0676">Redox-active center</keyword>
<dbReference type="InterPro" id="IPR013740">
    <property type="entry name" value="Redoxin"/>
</dbReference>
<evidence type="ECO:0000256" key="2">
    <source>
        <dbReference type="ARBA" id="ARBA00022748"/>
    </source>
</evidence>
<dbReference type="AlphaFoldDB" id="A0A5C5YCD1"/>
<evidence type="ECO:0000313" key="6">
    <source>
        <dbReference type="EMBL" id="TWT72443.1"/>
    </source>
</evidence>
<dbReference type="RefSeq" id="WP_145293187.1">
    <property type="nucleotide sequence ID" value="NZ_CP036319.1"/>
</dbReference>
<comment type="subcellular location">
    <subcellularLocation>
        <location evidence="1">Cell envelope</location>
    </subcellularLocation>
</comment>
<feature type="transmembrane region" description="Helical" evidence="4">
    <location>
        <begin position="27"/>
        <end position="47"/>
    </location>
</feature>
<dbReference type="InterPro" id="IPR017937">
    <property type="entry name" value="Thioredoxin_CS"/>
</dbReference>
<evidence type="ECO:0000256" key="1">
    <source>
        <dbReference type="ARBA" id="ARBA00004196"/>
    </source>
</evidence>
<dbReference type="InterPro" id="IPR013766">
    <property type="entry name" value="Thioredoxin_domain"/>
</dbReference>
<dbReference type="PROSITE" id="PS00194">
    <property type="entry name" value="THIOREDOXIN_1"/>
    <property type="match status" value="1"/>
</dbReference>
<dbReference type="SUPFAM" id="SSF52833">
    <property type="entry name" value="Thioredoxin-like"/>
    <property type="match status" value="1"/>
</dbReference>
<comment type="caution">
    <text evidence="6">The sequence shown here is derived from an EMBL/GenBank/DDBJ whole genome shotgun (WGS) entry which is preliminary data.</text>
</comment>
<dbReference type="GO" id="GO:0017004">
    <property type="term" value="P:cytochrome complex assembly"/>
    <property type="evidence" value="ECO:0007669"/>
    <property type="project" value="UniProtKB-KW"/>
</dbReference>
<reference evidence="6 7" key="1">
    <citation type="submission" date="2019-02" db="EMBL/GenBank/DDBJ databases">
        <title>Deep-cultivation of Planctomycetes and their phenomic and genomic characterization uncovers novel biology.</title>
        <authorList>
            <person name="Wiegand S."/>
            <person name="Jogler M."/>
            <person name="Boedeker C."/>
            <person name="Pinto D."/>
            <person name="Vollmers J."/>
            <person name="Rivas-Marin E."/>
            <person name="Kohn T."/>
            <person name="Peeters S.H."/>
            <person name="Heuer A."/>
            <person name="Rast P."/>
            <person name="Oberbeckmann S."/>
            <person name="Bunk B."/>
            <person name="Jeske O."/>
            <person name="Meyerdierks A."/>
            <person name="Storesund J.E."/>
            <person name="Kallscheuer N."/>
            <person name="Luecker S."/>
            <person name="Lage O.M."/>
            <person name="Pohl T."/>
            <person name="Merkel B.J."/>
            <person name="Hornburger P."/>
            <person name="Mueller R.-W."/>
            <person name="Bruemmer F."/>
            <person name="Labrenz M."/>
            <person name="Spormann A.M."/>
            <person name="Op Den Camp H."/>
            <person name="Overmann J."/>
            <person name="Amann R."/>
            <person name="Jetten M.S.M."/>
            <person name="Mascher T."/>
            <person name="Medema M.H."/>
            <person name="Devos D.P."/>
            <person name="Kaster A.-K."/>
            <person name="Ovreas L."/>
            <person name="Rohde M."/>
            <person name="Galperin M.Y."/>
            <person name="Jogler C."/>
        </authorList>
    </citation>
    <scope>NUCLEOTIDE SEQUENCE [LARGE SCALE GENOMIC DNA]</scope>
    <source>
        <strain evidence="6 7">Pan14r</strain>
    </source>
</reference>
<name>A0A5C5YCD1_9PLAN</name>
<keyword evidence="4" id="KW-1133">Transmembrane helix</keyword>
<dbReference type="Gene3D" id="3.40.30.10">
    <property type="entry name" value="Glutaredoxin"/>
    <property type="match status" value="1"/>
</dbReference>
<dbReference type="GO" id="GO:0016491">
    <property type="term" value="F:oxidoreductase activity"/>
    <property type="evidence" value="ECO:0007669"/>
    <property type="project" value="InterPro"/>
</dbReference>
<dbReference type="InterPro" id="IPR019207">
    <property type="entry name" value="DUF2092"/>
</dbReference>
<dbReference type="OrthoDB" id="261881at2"/>
<dbReference type="Pfam" id="PF09865">
    <property type="entry name" value="DUF2092"/>
    <property type="match status" value="1"/>
</dbReference>
<dbReference type="PROSITE" id="PS51352">
    <property type="entry name" value="THIOREDOXIN_2"/>
    <property type="match status" value="1"/>
</dbReference>
<gene>
    <name evidence="6" type="primary">resA_6</name>
    <name evidence="6" type="ORF">Pan14r_47630</name>
</gene>
<accession>A0A5C5YCD1</accession>
<evidence type="ECO:0000313" key="7">
    <source>
        <dbReference type="Proteomes" id="UP000317238"/>
    </source>
</evidence>
<dbReference type="EMBL" id="SJPL01000001">
    <property type="protein sequence ID" value="TWT72443.1"/>
    <property type="molecule type" value="Genomic_DNA"/>
</dbReference>
<evidence type="ECO:0000256" key="4">
    <source>
        <dbReference type="SAM" id="Phobius"/>
    </source>
</evidence>
<dbReference type="PANTHER" id="PTHR42852">
    <property type="entry name" value="THIOL:DISULFIDE INTERCHANGE PROTEIN DSBE"/>
    <property type="match status" value="1"/>
</dbReference>
<evidence type="ECO:0000259" key="5">
    <source>
        <dbReference type="PROSITE" id="PS51352"/>
    </source>
</evidence>
<dbReference type="InterPro" id="IPR036249">
    <property type="entry name" value="Thioredoxin-like_sf"/>
</dbReference>
<protein>
    <submittedName>
        <fullName evidence="6">Thiol-disulfide oxidoreductase ResA</fullName>
    </submittedName>
</protein>
<sequence>MANFSFYQRARSVAVPSHRTRRVGCRLGMVPIVAVLLAVLPHMIAIADDPKTQTSSETAESDVDLFELDQEVQSALFPLFEAISQSRVSRSTIQLTTETTVGGRVVDAQVSTYQIASKTPDQFTIYLKETDQRTRIFNNAKKLTVALSSDAYVELDEPISIRQAVDGLPIPMGPYPEPVLAMTLAGYDPAIALVGGMKSIQLVDRAPFRGETPAVHLKGVQDDLVQWDLWLLDRDNELQRPLRMIVDLTDMLRSNQQMKMPAGYRYQLRFDFLSWRISGDVDEKLFTYQPPTGAKKYPSVDTYYQSLAGVSKDHPLLGKDMPEFASVTLDGKGVRSQDLMNKVVVLSFWATWCTPCLESMPTLQSVTERYQDKDVVFYAVNVGESADKVAGFLSEQPWQVPVMLDSEGEIADAFKADAIPQRILIGKSGKVESVQLGYQGAEALEHQLTDELDVLHIGGRIATSKTNTPKDKAKSDSP</sequence>
<dbReference type="Pfam" id="PF08534">
    <property type="entry name" value="Redoxin"/>
    <property type="match status" value="1"/>
</dbReference>
<dbReference type="CDD" id="cd02966">
    <property type="entry name" value="TlpA_like_family"/>
    <property type="match status" value="1"/>
</dbReference>
<keyword evidence="4" id="KW-0812">Transmembrane</keyword>
<dbReference type="GO" id="GO:0030313">
    <property type="term" value="C:cell envelope"/>
    <property type="evidence" value="ECO:0007669"/>
    <property type="project" value="UniProtKB-SubCell"/>
</dbReference>
<feature type="domain" description="Thioredoxin" evidence="5">
    <location>
        <begin position="315"/>
        <end position="454"/>
    </location>
</feature>
<keyword evidence="7" id="KW-1185">Reference proteome</keyword>
<organism evidence="6 7">
    <name type="scientific">Crateriforma conspicua</name>
    <dbReference type="NCBI Taxonomy" id="2527996"/>
    <lineage>
        <taxon>Bacteria</taxon>
        <taxon>Pseudomonadati</taxon>
        <taxon>Planctomycetota</taxon>
        <taxon>Planctomycetia</taxon>
        <taxon>Planctomycetales</taxon>
        <taxon>Planctomycetaceae</taxon>
        <taxon>Crateriforma</taxon>
    </lineage>
</organism>
<keyword evidence="2" id="KW-0201">Cytochrome c-type biogenesis</keyword>
<dbReference type="PANTHER" id="PTHR42852:SF17">
    <property type="entry name" value="THIOREDOXIN-LIKE PROTEIN HI_1115"/>
    <property type="match status" value="1"/>
</dbReference>
<keyword evidence="4" id="KW-0472">Membrane</keyword>